<proteinExistence type="inferred from homology"/>
<evidence type="ECO:0000313" key="10">
    <source>
        <dbReference type="Proteomes" id="UP000017819"/>
    </source>
</evidence>
<dbReference type="SUPFAM" id="SSF88713">
    <property type="entry name" value="Glycoside hydrolase/deacetylase"/>
    <property type="match status" value="1"/>
</dbReference>
<dbReference type="PANTHER" id="PTHR10587">
    <property type="entry name" value="GLYCOSYL TRANSFERASE-RELATED"/>
    <property type="match status" value="1"/>
</dbReference>
<accession>V4TI84</accession>
<protein>
    <recommendedName>
        <fullName evidence="3">Chitooligosaccharide deacetylase</fullName>
    </recommendedName>
    <alternativeName>
        <fullName evidence="6">Nodulation protein B</fullName>
    </alternativeName>
</protein>
<comment type="similarity">
    <text evidence="2">Belongs to the polysaccharide deacetylase family.</text>
</comment>
<dbReference type="Proteomes" id="UP000017819">
    <property type="component" value="Unassembled WGS sequence"/>
</dbReference>
<dbReference type="InterPro" id="IPR050248">
    <property type="entry name" value="Polysacc_deacetylase_ArnD"/>
</dbReference>
<dbReference type="GO" id="GO:0016810">
    <property type="term" value="F:hydrolase activity, acting on carbon-nitrogen (but not peptide) bonds"/>
    <property type="evidence" value="ECO:0007669"/>
    <property type="project" value="InterPro"/>
</dbReference>
<evidence type="ECO:0000256" key="3">
    <source>
        <dbReference type="ARBA" id="ARBA00020071"/>
    </source>
</evidence>
<dbReference type="PROSITE" id="PS51677">
    <property type="entry name" value="NODB"/>
    <property type="match status" value="1"/>
</dbReference>
<evidence type="ECO:0000313" key="9">
    <source>
        <dbReference type="EMBL" id="ESR25713.1"/>
    </source>
</evidence>
<name>V4TI84_9HYPH</name>
<keyword evidence="7" id="KW-0732">Signal</keyword>
<sequence>MRFRTSFLCACLAAALATGCAKQPQLVAGPIAPTAFAGIDLWRPGPFEEGYVVPRGPLAGRTIEVERIEDIVLGEKEVVITFDDGPMPGKTNRILDTLDEYGVKATFLMVGQMARAYPQTAGEVAARGHTVGTHTERHANLTQLDFDDALAEIEEGRRHVAAAVAPRSAAPFFRFPYLADTTALRRALADRGIVVIDADIDSKDYFVSTPEQVRDRALARVEQHGSGIILFHDIHARTAAMLPEFLEGLKERDYKVVRLVPRLRAPELLLSFHGG</sequence>
<dbReference type="PANTHER" id="PTHR10587:SF133">
    <property type="entry name" value="CHITIN DEACETYLASE 1-RELATED"/>
    <property type="match status" value="1"/>
</dbReference>
<dbReference type="GO" id="GO:0016020">
    <property type="term" value="C:membrane"/>
    <property type="evidence" value="ECO:0007669"/>
    <property type="project" value="TreeGrafter"/>
</dbReference>
<evidence type="ECO:0000256" key="4">
    <source>
        <dbReference type="ARBA" id="ARBA00022723"/>
    </source>
</evidence>
<dbReference type="GO" id="GO:0005975">
    <property type="term" value="P:carbohydrate metabolic process"/>
    <property type="evidence" value="ECO:0007669"/>
    <property type="project" value="InterPro"/>
</dbReference>
<dbReference type="CDD" id="cd10917">
    <property type="entry name" value="CE4_NodB_like_6s_7s"/>
    <property type="match status" value="1"/>
</dbReference>
<keyword evidence="10" id="KW-1185">Reference proteome</keyword>
<feature type="domain" description="NodB homology" evidence="8">
    <location>
        <begin position="76"/>
        <end position="257"/>
    </location>
</feature>
<dbReference type="OrthoDB" id="9784220at2"/>
<evidence type="ECO:0000256" key="1">
    <source>
        <dbReference type="ARBA" id="ARBA00003236"/>
    </source>
</evidence>
<reference evidence="9 10" key="1">
    <citation type="journal article" date="2014" name="Genome Announc.">
        <title>Draft Genome Sequence of Lutibaculum baratangense Strain AMV1T, Isolated from a Mud Volcano in Andamans, India.</title>
        <authorList>
            <person name="Singh A."/>
            <person name="Sreenivas A."/>
            <person name="Sathyanarayana Reddy G."/>
            <person name="Pinnaka A.K."/>
            <person name="Shivaji S."/>
        </authorList>
    </citation>
    <scope>NUCLEOTIDE SEQUENCE [LARGE SCALE GENOMIC DNA]</scope>
    <source>
        <strain evidence="9 10">AMV1</strain>
    </source>
</reference>
<feature type="signal peptide" evidence="7">
    <location>
        <begin position="1"/>
        <end position="21"/>
    </location>
</feature>
<dbReference type="eggNOG" id="COG0726">
    <property type="taxonomic scope" value="Bacteria"/>
</dbReference>
<keyword evidence="5" id="KW-0378">Hydrolase</keyword>
<evidence type="ECO:0000256" key="7">
    <source>
        <dbReference type="SAM" id="SignalP"/>
    </source>
</evidence>
<evidence type="ECO:0000256" key="6">
    <source>
        <dbReference type="ARBA" id="ARBA00032976"/>
    </source>
</evidence>
<dbReference type="EMBL" id="AWXZ01000018">
    <property type="protein sequence ID" value="ESR25713.1"/>
    <property type="molecule type" value="Genomic_DNA"/>
</dbReference>
<dbReference type="STRING" id="631454.N177_1546"/>
<keyword evidence="4" id="KW-0479">Metal-binding</keyword>
<dbReference type="AlphaFoldDB" id="V4TI84"/>
<gene>
    <name evidence="9" type="ORF">N177_1546</name>
</gene>
<comment type="caution">
    <text evidence="9">The sequence shown here is derived from an EMBL/GenBank/DDBJ whole genome shotgun (WGS) entry which is preliminary data.</text>
</comment>
<dbReference type="RefSeq" id="WP_023431688.1">
    <property type="nucleotide sequence ID" value="NZ_AWXZ01000018.1"/>
</dbReference>
<dbReference type="Pfam" id="PF01522">
    <property type="entry name" value="Polysacc_deac_1"/>
    <property type="match status" value="1"/>
</dbReference>
<dbReference type="GO" id="GO:0046872">
    <property type="term" value="F:metal ion binding"/>
    <property type="evidence" value="ECO:0007669"/>
    <property type="project" value="UniProtKB-KW"/>
</dbReference>
<dbReference type="PROSITE" id="PS51257">
    <property type="entry name" value="PROKAR_LIPOPROTEIN"/>
    <property type="match status" value="1"/>
</dbReference>
<evidence type="ECO:0000256" key="5">
    <source>
        <dbReference type="ARBA" id="ARBA00022801"/>
    </source>
</evidence>
<comment type="function">
    <text evidence="1">Is involved in generating a small heat-stable compound (Nod), an acylated oligomer of N-acetylglucosamine, that stimulates mitosis in various plant protoplasts.</text>
</comment>
<feature type="chain" id="PRO_5004728273" description="Chitooligosaccharide deacetylase" evidence="7">
    <location>
        <begin position="22"/>
        <end position="275"/>
    </location>
</feature>
<dbReference type="PATRIC" id="fig|631454.5.peg.1527"/>
<organism evidence="9 10">
    <name type="scientific">Lutibaculum baratangense AMV1</name>
    <dbReference type="NCBI Taxonomy" id="631454"/>
    <lineage>
        <taxon>Bacteria</taxon>
        <taxon>Pseudomonadati</taxon>
        <taxon>Pseudomonadota</taxon>
        <taxon>Alphaproteobacteria</taxon>
        <taxon>Hyphomicrobiales</taxon>
        <taxon>Tepidamorphaceae</taxon>
        <taxon>Lutibaculum</taxon>
    </lineage>
</organism>
<evidence type="ECO:0000256" key="2">
    <source>
        <dbReference type="ARBA" id="ARBA00010973"/>
    </source>
</evidence>
<evidence type="ECO:0000259" key="8">
    <source>
        <dbReference type="PROSITE" id="PS51677"/>
    </source>
</evidence>
<dbReference type="InterPro" id="IPR011330">
    <property type="entry name" value="Glyco_hydro/deAcase_b/a-brl"/>
</dbReference>
<dbReference type="Gene3D" id="3.20.20.370">
    <property type="entry name" value="Glycoside hydrolase/deacetylase"/>
    <property type="match status" value="1"/>
</dbReference>
<dbReference type="InterPro" id="IPR002509">
    <property type="entry name" value="NODB_dom"/>
</dbReference>